<evidence type="ECO:0000313" key="6">
    <source>
        <dbReference type="EMBL" id="ETS87012.1"/>
    </source>
</evidence>
<dbReference type="STRING" id="1229662.W3XNB4"/>
<reference evidence="7" key="1">
    <citation type="journal article" date="2015" name="BMC Genomics">
        <title>Genomic and transcriptomic analysis of the endophytic fungus Pestalotiopsis fici reveals its lifestyle and high potential for synthesis of natural products.</title>
        <authorList>
            <person name="Wang X."/>
            <person name="Zhang X."/>
            <person name="Liu L."/>
            <person name="Xiang M."/>
            <person name="Wang W."/>
            <person name="Sun X."/>
            <person name="Che Y."/>
            <person name="Guo L."/>
            <person name="Liu G."/>
            <person name="Guo L."/>
            <person name="Wang C."/>
            <person name="Yin W.B."/>
            <person name="Stadler M."/>
            <person name="Zhang X."/>
            <person name="Liu X."/>
        </authorList>
    </citation>
    <scope>NUCLEOTIDE SEQUENCE [LARGE SCALE GENOMIC DNA]</scope>
    <source>
        <strain evidence="7">W106-1 / CGMCC3.15140</strain>
    </source>
</reference>
<feature type="domain" description="Acetophenone carboxylase-like C-terminal" evidence="5">
    <location>
        <begin position="514"/>
        <end position="694"/>
    </location>
</feature>
<dbReference type="OrthoDB" id="5404895at2759"/>
<feature type="domain" description="Hydantoinase/oxoprolinase N-terminal" evidence="4">
    <location>
        <begin position="10"/>
        <end position="192"/>
    </location>
</feature>
<dbReference type="InParanoid" id="W3XNB4"/>
<dbReference type="Proteomes" id="UP000030651">
    <property type="component" value="Unassembled WGS sequence"/>
</dbReference>
<accession>W3XNB4</accession>
<protein>
    <recommendedName>
        <fullName evidence="8">Hydantoin utilization protein A</fullName>
    </recommendedName>
</protein>
<name>W3XNB4_PESFW</name>
<feature type="domain" description="Hydantoinase B/oxoprolinase" evidence="3">
    <location>
        <begin position="733"/>
        <end position="1248"/>
    </location>
</feature>
<dbReference type="Pfam" id="PF02538">
    <property type="entry name" value="Hydantoinase_B"/>
    <property type="match status" value="1"/>
</dbReference>
<keyword evidence="7" id="KW-1185">Reference proteome</keyword>
<dbReference type="InterPro" id="IPR045079">
    <property type="entry name" value="Oxoprolinase-like"/>
</dbReference>
<dbReference type="InterPro" id="IPR049517">
    <property type="entry name" value="ACX-like_C"/>
</dbReference>
<evidence type="ECO:0008006" key="8">
    <source>
        <dbReference type="Google" id="ProtNLM"/>
    </source>
</evidence>
<organism evidence="6 7">
    <name type="scientific">Pestalotiopsis fici (strain W106-1 / CGMCC3.15140)</name>
    <dbReference type="NCBI Taxonomy" id="1229662"/>
    <lineage>
        <taxon>Eukaryota</taxon>
        <taxon>Fungi</taxon>
        <taxon>Dikarya</taxon>
        <taxon>Ascomycota</taxon>
        <taxon>Pezizomycotina</taxon>
        <taxon>Sordariomycetes</taxon>
        <taxon>Xylariomycetidae</taxon>
        <taxon>Amphisphaeriales</taxon>
        <taxon>Sporocadaceae</taxon>
        <taxon>Pestalotiopsis</taxon>
    </lineage>
</organism>
<dbReference type="HOGENOM" id="CLU_002157_2_0_1"/>
<evidence type="ECO:0000313" key="7">
    <source>
        <dbReference type="Proteomes" id="UP000030651"/>
    </source>
</evidence>
<dbReference type="GO" id="GO:0006749">
    <property type="term" value="P:glutathione metabolic process"/>
    <property type="evidence" value="ECO:0007669"/>
    <property type="project" value="TreeGrafter"/>
</dbReference>
<dbReference type="GO" id="GO:0005829">
    <property type="term" value="C:cytosol"/>
    <property type="evidence" value="ECO:0007669"/>
    <property type="project" value="TreeGrafter"/>
</dbReference>
<evidence type="ECO:0000259" key="5">
    <source>
        <dbReference type="Pfam" id="PF19278"/>
    </source>
</evidence>
<comment type="similarity">
    <text evidence="1">Belongs to the oxoprolinase family.</text>
</comment>
<feature type="domain" description="Hydantoinase A/oxoprolinase" evidence="2">
    <location>
        <begin position="214"/>
        <end position="498"/>
    </location>
</feature>
<dbReference type="eggNOG" id="KOG1939">
    <property type="taxonomic scope" value="Eukaryota"/>
</dbReference>
<dbReference type="RefSeq" id="XP_007827612.1">
    <property type="nucleotide sequence ID" value="XM_007829421.1"/>
</dbReference>
<dbReference type="GeneID" id="19265853"/>
<evidence type="ECO:0000259" key="4">
    <source>
        <dbReference type="Pfam" id="PF05378"/>
    </source>
</evidence>
<proteinExistence type="inferred from homology"/>
<dbReference type="PANTHER" id="PTHR11365">
    <property type="entry name" value="5-OXOPROLINASE RELATED"/>
    <property type="match status" value="1"/>
</dbReference>
<evidence type="ECO:0000256" key="1">
    <source>
        <dbReference type="ARBA" id="ARBA00010403"/>
    </source>
</evidence>
<gene>
    <name evidence="6" type="ORF">PFICI_00840</name>
</gene>
<dbReference type="InterPro" id="IPR008040">
    <property type="entry name" value="Hydant_A_N"/>
</dbReference>
<dbReference type="Pfam" id="PF05378">
    <property type="entry name" value="Hydant_A_N"/>
    <property type="match status" value="1"/>
</dbReference>
<dbReference type="KEGG" id="pfy:PFICI_00840"/>
<dbReference type="OMA" id="WYRSDLT"/>
<dbReference type="EMBL" id="KI912109">
    <property type="protein sequence ID" value="ETS87012.1"/>
    <property type="molecule type" value="Genomic_DNA"/>
</dbReference>
<dbReference type="Pfam" id="PF19278">
    <property type="entry name" value="Hydant_A_C"/>
    <property type="match status" value="1"/>
</dbReference>
<dbReference type="GO" id="GO:0017168">
    <property type="term" value="F:5-oxoprolinase (ATP-hydrolyzing) activity"/>
    <property type="evidence" value="ECO:0007669"/>
    <property type="project" value="TreeGrafter"/>
</dbReference>
<dbReference type="Pfam" id="PF01968">
    <property type="entry name" value="Hydantoinase_A"/>
    <property type="match status" value="1"/>
</dbReference>
<evidence type="ECO:0000259" key="3">
    <source>
        <dbReference type="Pfam" id="PF02538"/>
    </source>
</evidence>
<dbReference type="InterPro" id="IPR002821">
    <property type="entry name" value="Hydantoinase_A"/>
</dbReference>
<evidence type="ECO:0000259" key="2">
    <source>
        <dbReference type="Pfam" id="PF01968"/>
    </source>
</evidence>
<sequence>MASTKNGDYRLGVDVGGTFTDVCVITPNGETVRAKTPSTPQDQSVGVKDGITKVRKLLKSKYDWEGEFSFIHHGSTVATNAILESKGVKAGLIVTAGFKEVLTNRRCQIPGGLGGWISFVPPEPVVPLERTVQCTGRIDPSGQVVIPFDEAALRRDLADLKRQEPEAITVSLLNSYVNNEHERAVERIVRDEFGPHVEIICSADVLPEAGEYERTVTAAANAVVKPLVKRYMEGLEKLLSPDSRTIRILKSDGALTSLDLAGELPVNLLMSGPAGGVQGVVDVISKQTPYKNLVTLDMGGTSTDVALIVDGKAALRRETVVDKLTVRAPSVDVRTVGAGGGSIAQYVDLTASMRVGPESAGASPGPACYQKGGKQPTVTDANLVLGYLPEALLGGDFHLDVAAAAEAVKSVADQMNISAEETAEGIVNLVNETMYGALRQVSVEQGFDPRDFALVAFGGAGPLHANAVGKLLGAWPVIVPQAPGVLCAQGDATTKLSHSQSVSFIKSLSQCTHQDLKEVLENLGRQCTEKMNTALEGGSLSEKKLSVAYEADLRYKGQALDITISFTPEEFSKGKDELAELLRKRFNTTHELQFGFSLDELEFELVRLGATVTDASSPIVFAEIKSESDGKLVAPPESAVVNKKMITVEGKQIEAKYYNRAALNKAGYRVDGPAVISEMDSNTLILPGFYGEIDQIGNILIHPADDSVVAKTKTFTPEEAKAEVTNSPLIPTLIGSALQAIRIEMDTLVLRCSMSPGIREQQDEFNVVTNGKGQMLVGQFGSFIGEFLEGWNKTGGTIEEGDIFMTNDPYSTNGAISHLNDVIILLPIFYKHQLVGWSANFGHLSDVGGKVPGSMSISSSGLYEDGVQIPPVKLYKAGKYNVEIMNLLCRNSRMPEWYRSDIQALISSCQTAGARVCETIDRFGLELYEAACDELLRRNQLAVSKLIETQFGDEEAVFTDFVDDDGAGIGPYAVKCKMTKVDGNKLRFDFDGTSAQSNTALNFYLSPTMFKMFVGYYLLAVFDPHCVVNEGLYDFIEVAIPEGSILKPIRPAALSCRTHLLGRVMDIIQALMGQHNKAYRAAAGFSDSPHFFYSGWKPDGTWFQLYQIAFGGVPARPVGDGPDMHCLFPAIKSVPTESIELAFPLLIEANESLADTGGAGFYRGGNAHRTRYRFLNRGEFSLHDDRWFTHPWGIDGGQPGKRSRKVLYRYSQGKDPRPEYLPSKCDHVKVLPGDVLEHITWGGGGLGDALTRPAETVALEVHQKLVTVAGARDNYGVVVDPTTFAVDASGTEALRVRLRADKKEYPSIYNRGGSLEELRARCLDDTGLPAPEPQWNEDPYGAHVTLPYVQDWYKTRRAEGNWTLE</sequence>
<dbReference type="PANTHER" id="PTHR11365:SF23">
    <property type="entry name" value="HYPOTHETICAL 5-OXOPROLINASE (EUROFUNG)-RELATED"/>
    <property type="match status" value="1"/>
</dbReference>
<dbReference type="InterPro" id="IPR003692">
    <property type="entry name" value="Hydantoinase_B"/>
</dbReference>